<dbReference type="Pfam" id="PF12698">
    <property type="entry name" value="ABC2_membrane_3"/>
    <property type="match status" value="1"/>
</dbReference>
<feature type="domain" description="ABC transmembrane type-2" evidence="6">
    <location>
        <begin position="152"/>
        <end position="377"/>
    </location>
</feature>
<evidence type="ECO:0000256" key="5">
    <source>
        <dbReference type="SAM" id="Phobius"/>
    </source>
</evidence>
<dbReference type="GO" id="GO:0140359">
    <property type="term" value="F:ABC-type transporter activity"/>
    <property type="evidence" value="ECO:0007669"/>
    <property type="project" value="InterPro"/>
</dbReference>
<dbReference type="InterPro" id="IPR013525">
    <property type="entry name" value="ABC2_TM"/>
</dbReference>
<accession>A0A329MKQ3</accession>
<keyword evidence="8" id="KW-1185">Reference proteome</keyword>
<dbReference type="RefSeq" id="WP_113031781.1">
    <property type="nucleotide sequence ID" value="NZ_QMFB01000008.1"/>
</dbReference>
<dbReference type="PANTHER" id="PTHR43027:SF1">
    <property type="entry name" value="DOXORUBICIN RESISTANCE ABC TRANSPORTER PERMEASE PROTEIN DRRC-RELATED"/>
    <property type="match status" value="1"/>
</dbReference>
<feature type="transmembrane region" description="Helical" evidence="5">
    <location>
        <begin position="264"/>
        <end position="289"/>
    </location>
</feature>
<keyword evidence="3 5" id="KW-1133">Transmembrane helix</keyword>
<evidence type="ECO:0000256" key="1">
    <source>
        <dbReference type="ARBA" id="ARBA00004141"/>
    </source>
</evidence>
<comment type="caution">
    <text evidence="7">The sequence shown here is derived from an EMBL/GenBank/DDBJ whole genome shotgun (WGS) entry which is preliminary data.</text>
</comment>
<evidence type="ECO:0000256" key="2">
    <source>
        <dbReference type="ARBA" id="ARBA00022692"/>
    </source>
</evidence>
<gene>
    <name evidence="7" type="ORF">DQG23_15570</name>
</gene>
<dbReference type="OrthoDB" id="63188at2"/>
<comment type="subcellular location">
    <subcellularLocation>
        <location evidence="1">Membrane</location>
        <topology evidence="1">Multi-pass membrane protein</topology>
    </subcellularLocation>
</comment>
<name>A0A329MKQ3_9BACL</name>
<organism evidence="7 8">
    <name type="scientific">Paenibacillus contaminans</name>
    <dbReference type="NCBI Taxonomy" id="450362"/>
    <lineage>
        <taxon>Bacteria</taxon>
        <taxon>Bacillati</taxon>
        <taxon>Bacillota</taxon>
        <taxon>Bacilli</taxon>
        <taxon>Bacillales</taxon>
        <taxon>Paenibacillaceae</taxon>
        <taxon>Paenibacillus</taxon>
    </lineage>
</organism>
<reference evidence="7 8" key="1">
    <citation type="journal article" date="2009" name="Int. J. Syst. Evol. Microbiol.">
        <title>Paenibacillus contaminans sp. nov., isolated from a contaminated laboratory plate.</title>
        <authorList>
            <person name="Chou J.H."/>
            <person name="Lee J.H."/>
            <person name="Lin M.C."/>
            <person name="Chang P.S."/>
            <person name="Arun A.B."/>
            <person name="Young C.C."/>
            <person name="Chen W.M."/>
        </authorList>
    </citation>
    <scope>NUCLEOTIDE SEQUENCE [LARGE SCALE GENOMIC DNA]</scope>
    <source>
        <strain evidence="7 8">CKOBP-6</strain>
    </source>
</reference>
<feature type="transmembrane region" description="Helical" evidence="5">
    <location>
        <begin position="352"/>
        <end position="372"/>
    </location>
</feature>
<sequence>MISTIIRKELKVLLKEKGTFFWLIGLPIMFIVLFSSIFNNAKDTFTIQYYDADQSQQSQQMIAQLSEIKGFEMKTDTTLSLDDQLDKIKSGKMTSLLVFPKGFGENMQAGGGRQAAFDLYRDSTADTAVAPIRALLDSFAGKSGEVKLQGVLKSVGMNDTQVKEAMQPPIVINEVKENAAQVSALTQYIPGYTVMFVFFIIITMVRNFIKDRESGMVARLRSTPMKPVTYLIGMWVPNIIVVLVQCTVLLGFGKLVYGVELGDIASIAAVVLCLAICATGIGLMLTMLVKSENQGLGFTQILTMGGAVLGGLWFPYDFMPDFMQIIGKITPQYWAQHSFQDIMVRGAQLTDILPTIAVLIGYGLLGLAIASLRFKKFIQTATQG</sequence>
<feature type="transmembrane region" description="Helical" evidence="5">
    <location>
        <begin position="20"/>
        <end position="38"/>
    </location>
</feature>
<evidence type="ECO:0000313" key="8">
    <source>
        <dbReference type="Proteomes" id="UP000250369"/>
    </source>
</evidence>
<dbReference type="EMBL" id="QMFB01000008">
    <property type="protein sequence ID" value="RAV20385.1"/>
    <property type="molecule type" value="Genomic_DNA"/>
</dbReference>
<dbReference type="Gene3D" id="3.40.1710.10">
    <property type="entry name" value="abc type-2 transporter like domain"/>
    <property type="match status" value="1"/>
</dbReference>
<dbReference type="InterPro" id="IPR047817">
    <property type="entry name" value="ABC2_TM_bact-type"/>
</dbReference>
<keyword evidence="2 5" id="KW-0812">Transmembrane</keyword>
<dbReference type="InterPro" id="IPR052902">
    <property type="entry name" value="ABC-2_transporter"/>
</dbReference>
<dbReference type="GO" id="GO:0016020">
    <property type="term" value="C:membrane"/>
    <property type="evidence" value="ECO:0007669"/>
    <property type="project" value="UniProtKB-SubCell"/>
</dbReference>
<dbReference type="PROSITE" id="PS51012">
    <property type="entry name" value="ABC_TM2"/>
    <property type="match status" value="1"/>
</dbReference>
<feature type="transmembrane region" description="Helical" evidence="5">
    <location>
        <begin position="189"/>
        <end position="209"/>
    </location>
</feature>
<evidence type="ECO:0000256" key="4">
    <source>
        <dbReference type="ARBA" id="ARBA00023136"/>
    </source>
</evidence>
<feature type="transmembrane region" description="Helical" evidence="5">
    <location>
        <begin position="296"/>
        <end position="314"/>
    </location>
</feature>
<dbReference type="Proteomes" id="UP000250369">
    <property type="component" value="Unassembled WGS sequence"/>
</dbReference>
<proteinExistence type="predicted"/>
<feature type="transmembrane region" description="Helical" evidence="5">
    <location>
        <begin position="230"/>
        <end position="252"/>
    </location>
</feature>
<evidence type="ECO:0000313" key="7">
    <source>
        <dbReference type="EMBL" id="RAV20385.1"/>
    </source>
</evidence>
<protein>
    <submittedName>
        <fullName evidence="7">ABC transporter permease</fullName>
    </submittedName>
</protein>
<keyword evidence="4 5" id="KW-0472">Membrane</keyword>
<evidence type="ECO:0000256" key="3">
    <source>
        <dbReference type="ARBA" id="ARBA00022989"/>
    </source>
</evidence>
<evidence type="ECO:0000259" key="6">
    <source>
        <dbReference type="PROSITE" id="PS51012"/>
    </source>
</evidence>
<dbReference type="PANTHER" id="PTHR43027">
    <property type="entry name" value="DOXORUBICIN RESISTANCE ABC TRANSPORTER PERMEASE PROTEIN DRRC-RELATED"/>
    <property type="match status" value="1"/>
</dbReference>
<dbReference type="AlphaFoldDB" id="A0A329MKQ3"/>